<dbReference type="InterPro" id="IPR044822">
    <property type="entry name" value="Myb_DNA-bind_4"/>
</dbReference>
<feature type="domain" description="DDE Tnp4" evidence="4">
    <location>
        <begin position="528"/>
        <end position="624"/>
    </location>
</feature>
<evidence type="ECO:0000259" key="4">
    <source>
        <dbReference type="Pfam" id="PF13359"/>
    </source>
</evidence>
<evidence type="ECO:0000256" key="3">
    <source>
        <dbReference type="SAM" id="MobiDB-lite"/>
    </source>
</evidence>
<reference evidence="6 7" key="1">
    <citation type="submission" date="2023-09" db="EMBL/GenBank/DDBJ databases">
        <title>Nesidiocoris tenuis whole genome shotgun sequence.</title>
        <authorList>
            <person name="Shibata T."/>
            <person name="Shimoda M."/>
            <person name="Kobayashi T."/>
            <person name="Uehara T."/>
        </authorList>
    </citation>
    <scope>NUCLEOTIDE SEQUENCE [LARGE SCALE GENOMIC DNA]</scope>
    <source>
        <strain evidence="6 7">Japan</strain>
    </source>
</reference>
<feature type="domain" description="Myb/SANT-like DNA-binding" evidence="5">
    <location>
        <begin position="39"/>
        <end position="125"/>
    </location>
</feature>
<sequence length="664" mass="77109">MDDPTDFLPRSELSSRGKRPSTEEQHQGTTPKKAKLEIDWTDTNVSALLHYRQQMSRNFEQNRERATIRAWSRISTILTPYLSCSGQDCRKKFDSLLFEYLLLKDSENEGNTHAKEWKYYGYFEKLFESSQTFANQYKKFYEPLAVDEEAGDELLLEYDDSAMEAFDTMSKFDIDIALAYVDVKDMQRKRFKRLRKLENLCLYLKYLREENDYLMTTALKKITENFSRDDESKRQWCLRALALSSAFSMSDLFTSVLPSFYVYFNQMHSREDQITSIALAYFTYLQSVSKLLCNDDHEKDVYDELISLMEWDALNSPIVKPLTTLETLNFKAHLNLFSSTVEILIQRIGCFLKTVNFSRPMSIERQIILCIWYLTHRETIEQISVRFEVRYRDAEQAITSVLMSIVLLEYLIEWPRQPSELKRTVLAFEKIGEIAFPGVAGAVGLKNFTVLENVARVNDDDSSISIVPKTHHIGVQVVVDTKLIFTNAYINRIDSSNRDEFDSDSDDVPNRWQESMGSFYRMSALGRCLRKTNAAEDDEFFLPGGYHLVGDCTYPLSTRLMVPFGQSGNDDSKIKYDKYLHKARCHVDQALGKLIARFPRIEFLDLEMNTNVFMMIRAMIMVHNLCMTQLDDVDGVQIQLPDDDFIWPPTYSLLGTNICLEIAM</sequence>
<dbReference type="Pfam" id="PF13837">
    <property type="entry name" value="Myb_DNA-bind_4"/>
    <property type="match status" value="1"/>
</dbReference>
<proteinExistence type="predicted"/>
<evidence type="ECO:0000313" key="7">
    <source>
        <dbReference type="Proteomes" id="UP001307889"/>
    </source>
</evidence>
<organism evidence="6 7">
    <name type="scientific">Nesidiocoris tenuis</name>
    <dbReference type="NCBI Taxonomy" id="355587"/>
    <lineage>
        <taxon>Eukaryota</taxon>
        <taxon>Metazoa</taxon>
        <taxon>Ecdysozoa</taxon>
        <taxon>Arthropoda</taxon>
        <taxon>Hexapoda</taxon>
        <taxon>Insecta</taxon>
        <taxon>Pterygota</taxon>
        <taxon>Neoptera</taxon>
        <taxon>Paraneoptera</taxon>
        <taxon>Hemiptera</taxon>
        <taxon>Heteroptera</taxon>
        <taxon>Panheteroptera</taxon>
        <taxon>Cimicomorpha</taxon>
        <taxon>Miridae</taxon>
        <taxon>Dicyphina</taxon>
        <taxon>Nesidiocoris</taxon>
    </lineage>
</organism>
<keyword evidence="2" id="KW-0479">Metal-binding</keyword>
<gene>
    <name evidence="6" type="ORF">NTJ_12126</name>
</gene>
<accession>A0ABN7B4I9</accession>
<dbReference type="Proteomes" id="UP001307889">
    <property type="component" value="Chromosome 10"/>
</dbReference>
<evidence type="ECO:0000259" key="5">
    <source>
        <dbReference type="Pfam" id="PF13837"/>
    </source>
</evidence>
<comment type="cofactor">
    <cofactor evidence="1">
        <name>a divalent metal cation</name>
        <dbReference type="ChEBI" id="CHEBI:60240"/>
    </cofactor>
</comment>
<dbReference type="EMBL" id="AP028918">
    <property type="protein sequence ID" value="BES99309.1"/>
    <property type="molecule type" value="Genomic_DNA"/>
</dbReference>
<dbReference type="InterPro" id="IPR027806">
    <property type="entry name" value="HARBI1_dom"/>
</dbReference>
<protein>
    <submittedName>
        <fullName evidence="6">Transposon protein</fullName>
    </submittedName>
</protein>
<evidence type="ECO:0000313" key="6">
    <source>
        <dbReference type="EMBL" id="BES99309.1"/>
    </source>
</evidence>
<keyword evidence="7" id="KW-1185">Reference proteome</keyword>
<feature type="region of interest" description="Disordered" evidence="3">
    <location>
        <begin position="1"/>
        <end position="34"/>
    </location>
</feature>
<name>A0ABN7B4I9_9HEMI</name>
<dbReference type="Pfam" id="PF13359">
    <property type="entry name" value="DDE_Tnp_4"/>
    <property type="match status" value="1"/>
</dbReference>
<evidence type="ECO:0000256" key="1">
    <source>
        <dbReference type="ARBA" id="ARBA00001968"/>
    </source>
</evidence>
<evidence type="ECO:0000256" key="2">
    <source>
        <dbReference type="ARBA" id="ARBA00022723"/>
    </source>
</evidence>